<organism evidence="2 3">
    <name type="scientific">Meganyctiphanes norvegica</name>
    <name type="common">Northern krill</name>
    <name type="synonym">Thysanopoda norvegica</name>
    <dbReference type="NCBI Taxonomy" id="48144"/>
    <lineage>
        <taxon>Eukaryota</taxon>
        <taxon>Metazoa</taxon>
        <taxon>Ecdysozoa</taxon>
        <taxon>Arthropoda</taxon>
        <taxon>Crustacea</taxon>
        <taxon>Multicrustacea</taxon>
        <taxon>Malacostraca</taxon>
        <taxon>Eumalacostraca</taxon>
        <taxon>Eucarida</taxon>
        <taxon>Euphausiacea</taxon>
        <taxon>Euphausiidae</taxon>
        <taxon>Meganyctiphanes</taxon>
    </lineage>
</organism>
<dbReference type="SUPFAM" id="SSF56112">
    <property type="entry name" value="Protein kinase-like (PK-like)"/>
    <property type="match status" value="1"/>
</dbReference>
<sequence length="384" mass="43674">MVVWGVVLDDVPGNTFYLMDTPIATLDQIQRRLTACGCSVPEELVWCVVYQVSSALLYMLTRGLNYSPLALDNVFLLKDRLVLENMLSRKYRMAQCSCEMLRGRIRYRNSIPSEPNEHCFLHSIGHLIFALITCHLRSQPEGDSAPCSPINTLRSIKHLYSPELVRVLSCCLPGGITAAWSCLGGGAGGRVAERTQQWETTWDESLAQSQQEWPMADDEGYEIHDAVMADIWYPECYRNSYDYKWSNSSRNNSKKRRRSEVSDNSSDSSLLNNSNSMTEEERMNSSFSELLFKRKCKSNVLKNEYFSTEISKPLPIVCNDPSTVSLKMVVLIAAHEVEQQHHCRTMMEAVSSSSHRLIQHVMTVQKKFLSERRDSPPGYTSLKS</sequence>
<gene>
    <name evidence="2" type="ORF">MNOR_LOCUS21189</name>
</gene>
<feature type="region of interest" description="Disordered" evidence="1">
    <location>
        <begin position="247"/>
        <end position="281"/>
    </location>
</feature>
<accession>A0AAV2R5R5</accession>
<comment type="caution">
    <text evidence="2">The sequence shown here is derived from an EMBL/GenBank/DDBJ whole genome shotgun (WGS) entry which is preliminary data.</text>
</comment>
<dbReference type="EMBL" id="CAXKWB010016906">
    <property type="protein sequence ID" value="CAL4117444.1"/>
    <property type="molecule type" value="Genomic_DNA"/>
</dbReference>
<feature type="compositionally biased region" description="Low complexity" evidence="1">
    <location>
        <begin position="262"/>
        <end position="276"/>
    </location>
</feature>
<evidence type="ECO:0000313" key="2">
    <source>
        <dbReference type="EMBL" id="CAL4117444.1"/>
    </source>
</evidence>
<evidence type="ECO:0008006" key="4">
    <source>
        <dbReference type="Google" id="ProtNLM"/>
    </source>
</evidence>
<reference evidence="2 3" key="1">
    <citation type="submission" date="2024-05" db="EMBL/GenBank/DDBJ databases">
        <authorList>
            <person name="Wallberg A."/>
        </authorList>
    </citation>
    <scope>NUCLEOTIDE SEQUENCE [LARGE SCALE GENOMIC DNA]</scope>
</reference>
<dbReference type="AlphaFoldDB" id="A0AAV2R5R5"/>
<dbReference type="Proteomes" id="UP001497623">
    <property type="component" value="Unassembled WGS sequence"/>
</dbReference>
<protein>
    <recommendedName>
        <fullName evidence="4">Protein kinase domain-containing protein</fullName>
    </recommendedName>
</protein>
<dbReference type="InterPro" id="IPR011009">
    <property type="entry name" value="Kinase-like_dom_sf"/>
</dbReference>
<evidence type="ECO:0000256" key="1">
    <source>
        <dbReference type="SAM" id="MobiDB-lite"/>
    </source>
</evidence>
<proteinExistence type="predicted"/>
<name>A0AAV2R5R5_MEGNR</name>
<evidence type="ECO:0000313" key="3">
    <source>
        <dbReference type="Proteomes" id="UP001497623"/>
    </source>
</evidence>
<keyword evidence="3" id="KW-1185">Reference proteome</keyword>